<accession>A0AAQ3KQQ9</accession>
<dbReference type="GO" id="GO:0016567">
    <property type="term" value="P:protein ubiquitination"/>
    <property type="evidence" value="ECO:0007669"/>
    <property type="project" value="InterPro"/>
</dbReference>
<keyword evidence="11 14" id="KW-1133">Transmembrane helix</keyword>
<sequence length="326" mass="37072">MLSASNSVPSLMDTGNHHPSMKPQLSPPVSSSSFPILAISIIGILLTFMLLLSYYVFVIKCCLNWQPSNIISWLSQFRRQRRWREQSLVLYSTSASSRGLDEPTIQAIPTFLYQKRSESIIRGCSHECSVCLNELEEEEKIRLLPNCFHVFHIDCIDTWLQKNDNCPVCRSSIATSTQIPAAYLMALAPLHEPFKKTDVLIKIKDEESDLTERSTTSNSCFSSPRKSEQRFGHKKLQHLISKGDECIDVRENHGGNFCVQLMRRSFSMDSSRDKQLYMTIQKILHQTPHLQDVSGESSSSSGRIRRSIFPFGWSSRVAVLPVQVEI</sequence>
<dbReference type="PANTHER" id="PTHR46913">
    <property type="entry name" value="RING-H2 FINGER PROTEIN ATL16"/>
    <property type="match status" value="1"/>
</dbReference>
<evidence type="ECO:0000313" key="16">
    <source>
        <dbReference type="EMBL" id="WOL13278.1"/>
    </source>
</evidence>
<reference evidence="16 17" key="1">
    <citation type="submission" date="2023-10" db="EMBL/GenBank/DDBJ databases">
        <title>Chromosome-scale genome assembly provides insights into flower coloration mechanisms of Canna indica.</title>
        <authorList>
            <person name="Li C."/>
        </authorList>
    </citation>
    <scope>NUCLEOTIDE SEQUENCE [LARGE SCALE GENOMIC DNA]</scope>
    <source>
        <tissue evidence="16">Flower</tissue>
    </source>
</reference>
<keyword evidence="8 13" id="KW-0863">Zinc-finger</keyword>
<feature type="transmembrane region" description="Helical" evidence="14">
    <location>
        <begin position="34"/>
        <end position="57"/>
    </location>
</feature>
<dbReference type="AlphaFoldDB" id="A0AAQ3KQQ9"/>
<evidence type="ECO:0000259" key="15">
    <source>
        <dbReference type="PROSITE" id="PS50089"/>
    </source>
</evidence>
<keyword evidence="6 14" id="KW-0812">Transmembrane</keyword>
<evidence type="ECO:0000256" key="6">
    <source>
        <dbReference type="ARBA" id="ARBA00022692"/>
    </source>
</evidence>
<dbReference type="InterPro" id="IPR044600">
    <property type="entry name" value="ATL1/ATL16-like"/>
</dbReference>
<dbReference type="Pfam" id="PF13639">
    <property type="entry name" value="zf-RING_2"/>
    <property type="match status" value="1"/>
</dbReference>
<dbReference type="Proteomes" id="UP001327560">
    <property type="component" value="Chromosome 7"/>
</dbReference>
<evidence type="ECO:0000256" key="12">
    <source>
        <dbReference type="ARBA" id="ARBA00023136"/>
    </source>
</evidence>
<evidence type="ECO:0000256" key="2">
    <source>
        <dbReference type="ARBA" id="ARBA00004167"/>
    </source>
</evidence>
<proteinExistence type="predicted"/>
<dbReference type="FunFam" id="3.30.40.10:FF:000187">
    <property type="entry name" value="E3 ubiquitin-protein ligase ATL6"/>
    <property type="match status" value="1"/>
</dbReference>
<evidence type="ECO:0000256" key="4">
    <source>
        <dbReference type="ARBA" id="ARBA00012483"/>
    </source>
</evidence>
<comment type="catalytic activity">
    <reaction evidence="1">
        <text>S-ubiquitinyl-[E2 ubiquitin-conjugating enzyme]-L-cysteine + [acceptor protein]-L-lysine = [E2 ubiquitin-conjugating enzyme]-L-cysteine + N(6)-ubiquitinyl-[acceptor protein]-L-lysine.</text>
        <dbReference type="EC" id="2.3.2.27"/>
    </reaction>
</comment>
<dbReference type="InterPro" id="IPR001841">
    <property type="entry name" value="Znf_RING"/>
</dbReference>
<keyword evidence="7" id="KW-0479">Metal-binding</keyword>
<comment type="subcellular location">
    <subcellularLocation>
        <location evidence="2">Membrane</location>
        <topology evidence="2">Single-pass membrane protein</topology>
    </subcellularLocation>
</comment>
<dbReference type="Gene3D" id="3.30.40.10">
    <property type="entry name" value="Zinc/RING finger domain, C3HC4 (zinc finger)"/>
    <property type="match status" value="1"/>
</dbReference>
<dbReference type="GO" id="GO:0016020">
    <property type="term" value="C:membrane"/>
    <property type="evidence" value="ECO:0007669"/>
    <property type="project" value="UniProtKB-SubCell"/>
</dbReference>
<evidence type="ECO:0000313" key="17">
    <source>
        <dbReference type="Proteomes" id="UP001327560"/>
    </source>
</evidence>
<dbReference type="PROSITE" id="PS50089">
    <property type="entry name" value="ZF_RING_2"/>
    <property type="match status" value="1"/>
</dbReference>
<dbReference type="GO" id="GO:0008270">
    <property type="term" value="F:zinc ion binding"/>
    <property type="evidence" value="ECO:0007669"/>
    <property type="project" value="UniProtKB-KW"/>
</dbReference>
<evidence type="ECO:0000256" key="10">
    <source>
        <dbReference type="ARBA" id="ARBA00022833"/>
    </source>
</evidence>
<evidence type="ECO:0000256" key="13">
    <source>
        <dbReference type="PROSITE-ProRule" id="PRU00175"/>
    </source>
</evidence>
<name>A0AAQ3KQQ9_9LILI</name>
<dbReference type="GO" id="GO:0061630">
    <property type="term" value="F:ubiquitin protein ligase activity"/>
    <property type="evidence" value="ECO:0007669"/>
    <property type="project" value="UniProtKB-EC"/>
</dbReference>
<evidence type="ECO:0000256" key="1">
    <source>
        <dbReference type="ARBA" id="ARBA00000900"/>
    </source>
</evidence>
<evidence type="ECO:0000256" key="7">
    <source>
        <dbReference type="ARBA" id="ARBA00022723"/>
    </source>
</evidence>
<protein>
    <recommendedName>
        <fullName evidence="4">RING-type E3 ubiquitin transferase</fullName>
        <ecNumber evidence="4">2.3.2.27</ecNumber>
    </recommendedName>
</protein>
<evidence type="ECO:0000256" key="5">
    <source>
        <dbReference type="ARBA" id="ARBA00022679"/>
    </source>
</evidence>
<keyword evidence="17" id="KW-1185">Reference proteome</keyword>
<comment type="pathway">
    <text evidence="3">Protein modification; protein ubiquitination.</text>
</comment>
<organism evidence="16 17">
    <name type="scientific">Canna indica</name>
    <name type="common">Indian-shot</name>
    <dbReference type="NCBI Taxonomy" id="4628"/>
    <lineage>
        <taxon>Eukaryota</taxon>
        <taxon>Viridiplantae</taxon>
        <taxon>Streptophyta</taxon>
        <taxon>Embryophyta</taxon>
        <taxon>Tracheophyta</taxon>
        <taxon>Spermatophyta</taxon>
        <taxon>Magnoliopsida</taxon>
        <taxon>Liliopsida</taxon>
        <taxon>Zingiberales</taxon>
        <taxon>Cannaceae</taxon>
        <taxon>Canna</taxon>
    </lineage>
</organism>
<dbReference type="EC" id="2.3.2.27" evidence="4"/>
<dbReference type="EMBL" id="CP136896">
    <property type="protein sequence ID" value="WOL13278.1"/>
    <property type="molecule type" value="Genomic_DNA"/>
</dbReference>
<feature type="domain" description="RING-type" evidence="15">
    <location>
        <begin position="128"/>
        <end position="170"/>
    </location>
</feature>
<keyword evidence="9" id="KW-0833">Ubl conjugation pathway</keyword>
<dbReference type="SMART" id="SM00184">
    <property type="entry name" value="RING"/>
    <property type="match status" value="1"/>
</dbReference>
<dbReference type="PANTHER" id="PTHR46913:SF1">
    <property type="entry name" value="RING-H2 FINGER PROTEIN ATL16"/>
    <property type="match status" value="1"/>
</dbReference>
<dbReference type="InterPro" id="IPR013083">
    <property type="entry name" value="Znf_RING/FYVE/PHD"/>
</dbReference>
<evidence type="ECO:0000256" key="9">
    <source>
        <dbReference type="ARBA" id="ARBA00022786"/>
    </source>
</evidence>
<evidence type="ECO:0000256" key="14">
    <source>
        <dbReference type="SAM" id="Phobius"/>
    </source>
</evidence>
<dbReference type="CDD" id="cd16461">
    <property type="entry name" value="RING-H2_EL5-like"/>
    <property type="match status" value="1"/>
</dbReference>
<keyword evidence="5" id="KW-0808">Transferase</keyword>
<evidence type="ECO:0000256" key="8">
    <source>
        <dbReference type="ARBA" id="ARBA00022771"/>
    </source>
</evidence>
<evidence type="ECO:0000256" key="3">
    <source>
        <dbReference type="ARBA" id="ARBA00004906"/>
    </source>
</evidence>
<keyword evidence="10" id="KW-0862">Zinc</keyword>
<dbReference type="SUPFAM" id="SSF57850">
    <property type="entry name" value="RING/U-box"/>
    <property type="match status" value="1"/>
</dbReference>
<keyword evidence="12 14" id="KW-0472">Membrane</keyword>
<gene>
    <name evidence="16" type="ORF">Cni_G22047</name>
</gene>
<evidence type="ECO:0000256" key="11">
    <source>
        <dbReference type="ARBA" id="ARBA00022989"/>
    </source>
</evidence>